<dbReference type="GO" id="GO:0098609">
    <property type="term" value="P:cell-cell adhesion"/>
    <property type="evidence" value="ECO:0007669"/>
    <property type="project" value="TreeGrafter"/>
</dbReference>
<dbReference type="InterPro" id="IPR000601">
    <property type="entry name" value="PKD_dom"/>
</dbReference>
<dbReference type="Pfam" id="PF13517">
    <property type="entry name" value="FG-GAP_3"/>
    <property type="match status" value="1"/>
</dbReference>
<dbReference type="Pfam" id="PF00041">
    <property type="entry name" value="fn3"/>
    <property type="match status" value="1"/>
</dbReference>
<reference evidence="6 7" key="1">
    <citation type="journal article" date="2019" name="Science">
        <title>Social genes are selection hotspots in kin groups of a soil microbe.</title>
        <authorList>
            <person name="Wielgoss S."/>
            <person name="Wolfensberger R."/>
            <person name="Sun L."/>
            <person name="Fiegna F."/>
            <person name="Velicer G.J."/>
        </authorList>
    </citation>
    <scope>NUCLEOTIDE SEQUENCE [LARGE SCALE GENOMIC DNA]</scope>
    <source>
        <strain evidence="6 7">MC3.5.9c15</strain>
    </source>
</reference>
<evidence type="ECO:0000259" key="4">
    <source>
        <dbReference type="PROSITE" id="PS50093"/>
    </source>
</evidence>
<dbReference type="GO" id="GO:0007229">
    <property type="term" value="P:integrin-mediated signaling pathway"/>
    <property type="evidence" value="ECO:0007669"/>
    <property type="project" value="TreeGrafter"/>
</dbReference>
<feature type="domain" description="PKD" evidence="4">
    <location>
        <begin position="920"/>
        <end position="972"/>
    </location>
</feature>
<sequence>MDYFSSEVVDSGGAPAAMGFALGADGVQHAAYYDIKTRAYYYATDASGGWVRQQILANDGYSIGDVQLALDLQGHVHVSATRGLSPELWYATNASGDWTAERVFSSVFGSHRIAVDVASNVHIVFRRLQGGAYHASRQGGLWRVGRIDDKNTEDWTPAVAAGQDGSLHVSWTAGGKVMHGRFRGANWDIEEVAASATSSMTWGRRTAIALDASNHVHIAYTYGETAIRYVTNASGAWVVTTAANATVYNPDPTRYEDIFLKGGVAPSIALDQQGHAHVAWVALPSGDEPFLNHATNASGAWVNTPYSSLPAGQNATTLFVDAGGTVRIGYTASSIPYSPRFASQACPGPAAGLPPLVAATLPEVVRAPTTCDVCVKSVVAVGTPGGLRVDWRPVTGATEYKVYVARGVAPTKDNYATLPDGRRVSASGESLELTGLAVGVPYFIVVTAVTGAGESAESPTAAAKPVADVPGEGFTTPVTAPFLAGSRVVANAGDINHDGYDDLMVGDEMYENGKGQVLLFLGGEAGLSQAPAWTVTGTTADSPSSGVQGTRLGSRVEAAGDVNGDGYADVVVAENLGFRVYNGSASGLTTTPSRALTISSWIVGLASGDFDGDTFADIALGTPYLSLDPLGRAWDGAAYIYRGTASGIGPTASWTQLAPAAWSSDSFGKTVAAVGDVDGDGFGDLIVGSPYHGVGSFNSGALLLFRGSATGVAQVPSWSAFGLTPDDYFGAAVAGLGDVDGDTFGEVAIATTHYDGESRIDFYEGMTGGMQATPFRTWATSAWPSVSSLLEARVDLLGDGRSALLVGGRYRVTLHRERDQHLEADPVWSLEIEPRGGATVGSATAGRFGGPGALGVAVIGCSDTWVCNSRWGAISYATGKAQGPRVDAGWPVTVESGVSARLLGAGVRRGPDAESACTVDFGDGSPPRTVQPCGDLQVGALAHRYWLPGRYTVTISLTSSASQSSTTVDVTE</sequence>
<dbReference type="PROSITE" id="PS50093">
    <property type="entry name" value="PKD"/>
    <property type="match status" value="1"/>
</dbReference>
<evidence type="ECO:0000313" key="7">
    <source>
        <dbReference type="Proteomes" id="UP000320179"/>
    </source>
</evidence>
<evidence type="ECO:0000313" key="6">
    <source>
        <dbReference type="EMBL" id="QDE67075.1"/>
    </source>
</evidence>
<evidence type="ECO:0000259" key="5">
    <source>
        <dbReference type="PROSITE" id="PS50853"/>
    </source>
</evidence>
<dbReference type="InterPro" id="IPR035986">
    <property type="entry name" value="PKD_dom_sf"/>
</dbReference>
<dbReference type="InterPro" id="IPR013517">
    <property type="entry name" value="FG-GAP"/>
</dbReference>
<dbReference type="Pfam" id="PF01839">
    <property type="entry name" value="FG-GAP"/>
    <property type="match status" value="1"/>
</dbReference>
<name>A0AAE6KRF9_MYXXA</name>
<gene>
    <name evidence="6" type="ORF">BHS09_08680</name>
</gene>
<dbReference type="CDD" id="cd00063">
    <property type="entry name" value="FN3"/>
    <property type="match status" value="1"/>
</dbReference>
<dbReference type="EMBL" id="CP017174">
    <property type="protein sequence ID" value="QDE67075.1"/>
    <property type="molecule type" value="Genomic_DNA"/>
</dbReference>
<evidence type="ECO:0000256" key="2">
    <source>
        <dbReference type="ARBA" id="ARBA00022737"/>
    </source>
</evidence>
<dbReference type="PROSITE" id="PS50853">
    <property type="entry name" value="FN3"/>
    <property type="match status" value="1"/>
</dbReference>
<dbReference type="SUPFAM" id="SSF69318">
    <property type="entry name" value="Integrin alpha N-terminal domain"/>
    <property type="match status" value="2"/>
</dbReference>
<dbReference type="InterPro" id="IPR013519">
    <property type="entry name" value="Int_alpha_beta-p"/>
</dbReference>
<dbReference type="Gene3D" id="2.120.10.70">
    <property type="entry name" value="Fucose-specific lectin"/>
    <property type="match status" value="2"/>
</dbReference>
<dbReference type="PANTHER" id="PTHR23220">
    <property type="entry name" value="INTEGRIN ALPHA"/>
    <property type="match status" value="1"/>
</dbReference>
<protein>
    <submittedName>
        <fullName evidence="6">Uncharacterized protein</fullName>
    </submittedName>
</protein>
<feature type="domain" description="Fibronectin type-III" evidence="5">
    <location>
        <begin position="367"/>
        <end position="469"/>
    </location>
</feature>
<dbReference type="SUPFAM" id="SSF89372">
    <property type="entry name" value="Fucose-specific lectin"/>
    <property type="match status" value="1"/>
</dbReference>
<keyword evidence="1" id="KW-0732">Signal</keyword>
<dbReference type="SMART" id="SM00191">
    <property type="entry name" value="Int_alpha"/>
    <property type="match status" value="5"/>
</dbReference>
<dbReference type="RefSeq" id="WP_161605136.1">
    <property type="nucleotide sequence ID" value="NZ_CP017173.1"/>
</dbReference>
<dbReference type="Gene3D" id="2.130.10.130">
    <property type="entry name" value="Integrin alpha, N-terminal"/>
    <property type="match status" value="3"/>
</dbReference>
<proteinExistence type="predicted"/>
<dbReference type="InterPro" id="IPR003961">
    <property type="entry name" value="FN3_dom"/>
</dbReference>
<dbReference type="GO" id="GO:0007160">
    <property type="term" value="P:cell-matrix adhesion"/>
    <property type="evidence" value="ECO:0007669"/>
    <property type="project" value="TreeGrafter"/>
</dbReference>
<dbReference type="GO" id="GO:0008305">
    <property type="term" value="C:integrin complex"/>
    <property type="evidence" value="ECO:0007669"/>
    <property type="project" value="TreeGrafter"/>
</dbReference>
<dbReference type="InterPro" id="IPR028994">
    <property type="entry name" value="Integrin_alpha_N"/>
</dbReference>
<dbReference type="InterPro" id="IPR013783">
    <property type="entry name" value="Ig-like_fold"/>
</dbReference>
<dbReference type="AlphaFoldDB" id="A0AAE6KRF9"/>
<evidence type="ECO:0000256" key="1">
    <source>
        <dbReference type="ARBA" id="ARBA00022729"/>
    </source>
</evidence>
<dbReference type="PROSITE" id="PS51470">
    <property type="entry name" value="FG_GAP"/>
    <property type="match status" value="1"/>
</dbReference>
<dbReference type="GO" id="GO:0005178">
    <property type="term" value="F:integrin binding"/>
    <property type="evidence" value="ECO:0007669"/>
    <property type="project" value="TreeGrafter"/>
</dbReference>
<dbReference type="Gene3D" id="2.60.40.10">
    <property type="entry name" value="Immunoglobulins"/>
    <property type="match status" value="2"/>
</dbReference>
<dbReference type="InterPro" id="IPR036116">
    <property type="entry name" value="FN3_sf"/>
</dbReference>
<organism evidence="6 7">
    <name type="scientific">Myxococcus xanthus</name>
    <dbReference type="NCBI Taxonomy" id="34"/>
    <lineage>
        <taxon>Bacteria</taxon>
        <taxon>Pseudomonadati</taxon>
        <taxon>Myxococcota</taxon>
        <taxon>Myxococcia</taxon>
        <taxon>Myxococcales</taxon>
        <taxon>Cystobacterineae</taxon>
        <taxon>Myxococcaceae</taxon>
        <taxon>Myxococcus</taxon>
    </lineage>
</organism>
<dbReference type="Proteomes" id="UP000320179">
    <property type="component" value="Chromosome"/>
</dbReference>
<keyword evidence="2" id="KW-0677">Repeat</keyword>
<keyword evidence="3" id="KW-0325">Glycoprotein</keyword>
<accession>A0AAE6KRF9</accession>
<dbReference type="GO" id="GO:0033627">
    <property type="term" value="P:cell adhesion mediated by integrin"/>
    <property type="evidence" value="ECO:0007669"/>
    <property type="project" value="TreeGrafter"/>
</dbReference>
<dbReference type="SUPFAM" id="SSF49299">
    <property type="entry name" value="PKD domain"/>
    <property type="match status" value="1"/>
</dbReference>
<dbReference type="SUPFAM" id="SSF49265">
    <property type="entry name" value="Fibronectin type III"/>
    <property type="match status" value="1"/>
</dbReference>
<dbReference type="PANTHER" id="PTHR23220:SF122">
    <property type="entry name" value="INTEGRIN ALPHA-PS1"/>
    <property type="match status" value="1"/>
</dbReference>
<evidence type="ECO:0000256" key="3">
    <source>
        <dbReference type="ARBA" id="ARBA00023180"/>
    </source>
</evidence>
<dbReference type="GO" id="GO:0009897">
    <property type="term" value="C:external side of plasma membrane"/>
    <property type="evidence" value="ECO:0007669"/>
    <property type="project" value="TreeGrafter"/>
</dbReference>